<comment type="caution">
    <text evidence="2">The sequence shown here is derived from an EMBL/GenBank/DDBJ whole genome shotgun (WGS) entry which is preliminary data.</text>
</comment>
<protein>
    <submittedName>
        <fullName evidence="2">Uncharacterized protein</fullName>
    </submittedName>
</protein>
<dbReference type="AlphaFoldDB" id="A0AAV1V5G1"/>
<feature type="region of interest" description="Disordered" evidence="1">
    <location>
        <begin position="68"/>
        <end position="91"/>
    </location>
</feature>
<name>A0AAV1V5G1_9STRA</name>
<proteinExistence type="predicted"/>
<dbReference type="Proteomes" id="UP001162060">
    <property type="component" value="Unassembled WGS sequence"/>
</dbReference>
<dbReference type="Gene3D" id="3.40.50.720">
    <property type="entry name" value="NAD(P)-binding Rossmann-like Domain"/>
    <property type="match status" value="1"/>
</dbReference>
<evidence type="ECO:0000256" key="1">
    <source>
        <dbReference type="SAM" id="MobiDB-lite"/>
    </source>
</evidence>
<dbReference type="EMBL" id="CAKLBY020000259">
    <property type="protein sequence ID" value="CAK7940693.1"/>
    <property type="molecule type" value="Genomic_DNA"/>
</dbReference>
<sequence length="154" mass="16934">MTASSTSTPEETSIATTRTMRVPIMTFIAGIGDNVRMKFAASNSPAGELYRSGKLELVDIPLPQLVGNKQNPLHGHNMKDPGEPRWNLTSKQQKTVEEAEVVMMDSNSGGPVFLAPKENLPKDKQHILSNVKWVQATYVGVETYLNLLPKEGSR</sequence>
<reference evidence="2" key="1">
    <citation type="submission" date="2024-01" db="EMBL/GenBank/DDBJ databases">
        <authorList>
            <person name="Webb A."/>
        </authorList>
    </citation>
    <scope>NUCLEOTIDE SEQUENCE</scope>
    <source>
        <strain evidence="2">Pm1</strain>
    </source>
</reference>
<evidence type="ECO:0000313" key="3">
    <source>
        <dbReference type="Proteomes" id="UP001162060"/>
    </source>
</evidence>
<accession>A0AAV1V5G1</accession>
<evidence type="ECO:0000313" key="2">
    <source>
        <dbReference type="EMBL" id="CAK7940693.1"/>
    </source>
</evidence>
<organism evidence="2 3">
    <name type="scientific">Peronospora matthiolae</name>
    <dbReference type="NCBI Taxonomy" id="2874970"/>
    <lineage>
        <taxon>Eukaryota</taxon>
        <taxon>Sar</taxon>
        <taxon>Stramenopiles</taxon>
        <taxon>Oomycota</taxon>
        <taxon>Peronosporomycetes</taxon>
        <taxon>Peronosporales</taxon>
        <taxon>Peronosporaceae</taxon>
        <taxon>Peronospora</taxon>
    </lineage>
</organism>
<gene>
    <name evidence="2" type="ORF">PM001_LOCUS25843</name>
</gene>